<dbReference type="GO" id="GO:0008422">
    <property type="term" value="F:beta-glucosidase activity"/>
    <property type="evidence" value="ECO:0007669"/>
    <property type="project" value="UniProtKB-EC"/>
</dbReference>
<evidence type="ECO:0000256" key="15">
    <source>
        <dbReference type="ARBA" id="ARBA00078013"/>
    </source>
</evidence>
<evidence type="ECO:0000256" key="5">
    <source>
        <dbReference type="ARBA" id="ARBA00012744"/>
    </source>
</evidence>
<keyword evidence="13" id="KW-0624">Polysaccharide degradation</keyword>
<dbReference type="SUPFAM" id="SSF51445">
    <property type="entry name" value="(Trans)glycosidases"/>
    <property type="match status" value="1"/>
</dbReference>
<evidence type="ECO:0000256" key="3">
    <source>
        <dbReference type="ARBA" id="ARBA00004987"/>
    </source>
</evidence>
<accession>A0A8K0TJ46</accession>
<gene>
    <name evidence="21" type="ORF">B0T11DRAFT_318119</name>
</gene>
<evidence type="ECO:0000256" key="13">
    <source>
        <dbReference type="ARBA" id="ARBA00023326"/>
    </source>
</evidence>
<evidence type="ECO:0000256" key="9">
    <source>
        <dbReference type="ARBA" id="ARBA00023001"/>
    </source>
</evidence>
<evidence type="ECO:0000256" key="2">
    <source>
        <dbReference type="ARBA" id="ARBA00004613"/>
    </source>
</evidence>
<evidence type="ECO:0000256" key="11">
    <source>
        <dbReference type="ARBA" id="ARBA00023277"/>
    </source>
</evidence>
<feature type="region of interest" description="Disordered" evidence="18">
    <location>
        <begin position="737"/>
        <end position="886"/>
    </location>
</feature>
<dbReference type="PRINTS" id="PR00133">
    <property type="entry name" value="GLHYDRLASE3"/>
</dbReference>
<evidence type="ECO:0000256" key="12">
    <source>
        <dbReference type="ARBA" id="ARBA00023295"/>
    </source>
</evidence>
<evidence type="ECO:0000256" key="19">
    <source>
        <dbReference type="SAM" id="SignalP"/>
    </source>
</evidence>
<feature type="compositionally biased region" description="Low complexity" evidence="18">
    <location>
        <begin position="794"/>
        <end position="818"/>
    </location>
</feature>
<dbReference type="Gene3D" id="3.20.20.300">
    <property type="entry name" value="Glycoside hydrolase, family 3, N-terminal domain"/>
    <property type="match status" value="1"/>
</dbReference>
<dbReference type="AlphaFoldDB" id="A0A8K0TJ46"/>
<dbReference type="InterPro" id="IPR050288">
    <property type="entry name" value="Cellulose_deg_GH3"/>
</dbReference>
<evidence type="ECO:0000256" key="6">
    <source>
        <dbReference type="ARBA" id="ARBA00022525"/>
    </source>
</evidence>
<comment type="subcellular location">
    <subcellularLocation>
        <location evidence="2">Secreted</location>
    </subcellularLocation>
</comment>
<evidence type="ECO:0000256" key="14">
    <source>
        <dbReference type="ARBA" id="ARBA00070030"/>
    </source>
</evidence>
<dbReference type="EC" id="3.2.1.21" evidence="5"/>
<dbReference type="FunFam" id="2.60.40.10:FF:000757">
    <property type="entry name" value="Beta-glucosidase G"/>
    <property type="match status" value="1"/>
</dbReference>
<dbReference type="EMBL" id="JAGPXD010000003">
    <property type="protein sequence ID" value="KAH7362416.1"/>
    <property type="molecule type" value="Genomic_DNA"/>
</dbReference>
<dbReference type="InterPro" id="IPR001764">
    <property type="entry name" value="Glyco_hydro_3_N"/>
</dbReference>
<dbReference type="GO" id="GO:0005576">
    <property type="term" value="C:extracellular region"/>
    <property type="evidence" value="ECO:0007669"/>
    <property type="project" value="UniProtKB-SubCell"/>
</dbReference>
<keyword evidence="10" id="KW-0325">Glycoprotein</keyword>
<dbReference type="InterPro" id="IPR002772">
    <property type="entry name" value="Glyco_hydro_3_C"/>
</dbReference>
<feature type="signal peptide" evidence="19">
    <location>
        <begin position="1"/>
        <end position="19"/>
    </location>
</feature>
<evidence type="ECO:0000256" key="17">
    <source>
        <dbReference type="ARBA" id="ARBA00083611"/>
    </source>
</evidence>
<keyword evidence="9" id="KW-0136">Cellulose degradation</keyword>
<evidence type="ECO:0000256" key="7">
    <source>
        <dbReference type="ARBA" id="ARBA00022729"/>
    </source>
</evidence>
<evidence type="ECO:0000313" key="22">
    <source>
        <dbReference type="Proteomes" id="UP000813385"/>
    </source>
</evidence>
<proteinExistence type="inferred from homology"/>
<keyword evidence="12" id="KW-0326">Glycosidase</keyword>
<name>A0A8K0TJ46_9PEZI</name>
<dbReference type="Pfam" id="PF01915">
    <property type="entry name" value="Glyco_hydro_3_C"/>
    <property type="match status" value="1"/>
</dbReference>
<dbReference type="Pfam" id="PF00933">
    <property type="entry name" value="Glyco_hydro_3"/>
    <property type="match status" value="1"/>
</dbReference>
<evidence type="ECO:0000256" key="4">
    <source>
        <dbReference type="ARBA" id="ARBA00005336"/>
    </source>
</evidence>
<dbReference type="FunFam" id="3.20.20.300:FF:000002">
    <property type="entry name" value="Probable beta-glucosidase"/>
    <property type="match status" value="1"/>
</dbReference>
<keyword evidence="22" id="KW-1185">Reference proteome</keyword>
<evidence type="ECO:0000259" key="20">
    <source>
        <dbReference type="SMART" id="SM01217"/>
    </source>
</evidence>
<comment type="similarity">
    <text evidence="4">Belongs to the glycosyl hydrolase 3 family.</text>
</comment>
<dbReference type="FunFam" id="3.40.50.1700:FF:000003">
    <property type="entry name" value="Probable beta-glucosidase"/>
    <property type="match status" value="1"/>
</dbReference>
<dbReference type="Pfam" id="PF14310">
    <property type="entry name" value="Fn3-like"/>
    <property type="match status" value="1"/>
</dbReference>
<dbReference type="PANTHER" id="PTHR42715:SF28">
    <property type="entry name" value="BETA-GLUCOSIDASE L-RELATED"/>
    <property type="match status" value="1"/>
</dbReference>
<evidence type="ECO:0000256" key="18">
    <source>
        <dbReference type="SAM" id="MobiDB-lite"/>
    </source>
</evidence>
<dbReference type="OrthoDB" id="416222at2759"/>
<dbReference type="InterPro" id="IPR036962">
    <property type="entry name" value="Glyco_hydro_3_N_sf"/>
</dbReference>
<keyword evidence="8 21" id="KW-0378">Hydrolase</keyword>
<dbReference type="GO" id="GO:0030245">
    <property type="term" value="P:cellulose catabolic process"/>
    <property type="evidence" value="ECO:0007669"/>
    <property type="project" value="UniProtKB-KW"/>
</dbReference>
<keyword evidence="11" id="KW-0119">Carbohydrate metabolism</keyword>
<evidence type="ECO:0000313" key="21">
    <source>
        <dbReference type="EMBL" id="KAH7362416.1"/>
    </source>
</evidence>
<dbReference type="InterPro" id="IPR036881">
    <property type="entry name" value="Glyco_hydro_3_C_sf"/>
</dbReference>
<feature type="chain" id="PRO_5035447811" description="Beta-glucosidase cel3A" evidence="19">
    <location>
        <begin position="20"/>
        <end position="983"/>
    </location>
</feature>
<evidence type="ECO:0000256" key="8">
    <source>
        <dbReference type="ARBA" id="ARBA00022801"/>
    </source>
</evidence>
<comment type="catalytic activity">
    <reaction evidence="1">
        <text>Hydrolysis of terminal, non-reducing beta-D-glucosyl residues with release of beta-D-glucose.</text>
        <dbReference type="EC" id="3.2.1.21"/>
    </reaction>
</comment>
<feature type="compositionally biased region" description="Low complexity" evidence="18">
    <location>
        <begin position="948"/>
        <end position="983"/>
    </location>
</feature>
<evidence type="ECO:0000256" key="16">
    <source>
        <dbReference type="ARBA" id="ARBA00083231"/>
    </source>
</evidence>
<protein>
    <recommendedName>
        <fullName evidence="14">Beta-glucosidase cel3A</fullName>
        <ecNumber evidence="5">3.2.1.21</ecNumber>
    </recommendedName>
    <alternativeName>
        <fullName evidence="15">Beta-D-glucoside glucohydrolase cel3A</fullName>
    </alternativeName>
    <alternativeName>
        <fullName evidence="17">Cellobiase cel3A</fullName>
    </alternativeName>
    <alternativeName>
        <fullName evidence="16">Gentiobiase cel3A</fullName>
    </alternativeName>
</protein>
<feature type="region of interest" description="Disordered" evidence="18">
    <location>
        <begin position="931"/>
        <end position="983"/>
    </location>
</feature>
<dbReference type="Proteomes" id="UP000813385">
    <property type="component" value="Unassembled WGS sequence"/>
</dbReference>
<dbReference type="InterPro" id="IPR026891">
    <property type="entry name" value="Fn3-like"/>
</dbReference>
<dbReference type="SUPFAM" id="SSF52279">
    <property type="entry name" value="Beta-D-glucan exohydrolase, C-terminal domain"/>
    <property type="match status" value="1"/>
</dbReference>
<dbReference type="Gene3D" id="2.60.40.10">
    <property type="entry name" value="Immunoglobulins"/>
    <property type="match status" value="1"/>
</dbReference>
<keyword evidence="7 19" id="KW-0732">Signal</keyword>
<comment type="caution">
    <text evidence="21">The sequence shown here is derived from an EMBL/GenBank/DDBJ whole genome shotgun (WGS) entry which is preliminary data.</text>
</comment>
<evidence type="ECO:0000256" key="1">
    <source>
        <dbReference type="ARBA" id="ARBA00000448"/>
    </source>
</evidence>
<dbReference type="InterPro" id="IPR017853">
    <property type="entry name" value="GH"/>
</dbReference>
<reference evidence="21" key="1">
    <citation type="journal article" date="2021" name="Nat. Commun.">
        <title>Genetic determinants of endophytism in the Arabidopsis root mycobiome.</title>
        <authorList>
            <person name="Mesny F."/>
            <person name="Miyauchi S."/>
            <person name="Thiergart T."/>
            <person name="Pickel B."/>
            <person name="Atanasova L."/>
            <person name="Karlsson M."/>
            <person name="Huettel B."/>
            <person name="Barry K.W."/>
            <person name="Haridas S."/>
            <person name="Chen C."/>
            <person name="Bauer D."/>
            <person name="Andreopoulos W."/>
            <person name="Pangilinan J."/>
            <person name="LaButti K."/>
            <person name="Riley R."/>
            <person name="Lipzen A."/>
            <person name="Clum A."/>
            <person name="Drula E."/>
            <person name="Henrissat B."/>
            <person name="Kohler A."/>
            <person name="Grigoriev I.V."/>
            <person name="Martin F.M."/>
            <person name="Hacquard S."/>
        </authorList>
    </citation>
    <scope>NUCLEOTIDE SEQUENCE</scope>
    <source>
        <strain evidence="21">MPI-CAGE-AT-0016</strain>
    </source>
</reference>
<organism evidence="21 22">
    <name type="scientific">Plectosphaerella cucumerina</name>
    <dbReference type="NCBI Taxonomy" id="40658"/>
    <lineage>
        <taxon>Eukaryota</taxon>
        <taxon>Fungi</taxon>
        <taxon>Dikarya</taxon>
        <taxon>Ascomycota</taxon>
        <taxon>Pezizomycotina</taxon>
        <taxon>Sordariomycetes</taxon>
        <taxon>Hypocreomycetidae</taxon>
        <taxon>Glomerellales</taxon>
        <taxon>Plectosphaerellaceae</taxon>
        <taxon>Plectosphaerella</taxon>
    </lineage>
</organism>
<keyword evidence="6" id="KW-0964">Secreted</keyword>
<evidence type="ECO:0000256" key="10">
    <source>
        <dbReference type="ARBA" id="ARBA00023180"/>
    </source>
</evidence>
<dbReference type="Gene3D" id="3.40.50.1700">
    <property type="entry name" value="Glycoside hydrolase family 3 C-terminal domain"/>
    <property type="match status" value="1"/>
</dbReference>
<feature type="domain" description="Fibronectin type III-like" evidence="20">
    <location>
        <begin position="650"/>
        <end position="720"/>
    </location>
</feature>
<dbReference type="InterPro" id="IPR013783">
    <property type="entry name" value="Ig-like_fold"/>
</dbReference>
<sequence length="983" mass="103637">MHSFKLLAVLAASTLQVLAQTNNAAWDAAYAKAEDALARLSQEEKIGVVTGIGWNQQPNGPCVGNTYAAESIGYPSLCLHDGPLGVRFGTGVTAFTPAVQAAATWDLDLIRQRGEYLAAEFRGTGIHVILGPAPGALGKNAEGGRNWEGFAPDPYLQGIATKVTVEALQAGGVQAGAKHYIVNEQEINREEISSNVDDRTMHELYLWPFADTVRANVAGIMCSYNRVNGTHACENSEVLNHLLKEELGFPGYVASDWFVAHRTTVGAAVAGMDMSMPGSGWAGDNVLWGPQLQAAIDAGDVEQSRLEDMVVRILAAWYLLGQDQGYPEVNINAQVQGNHAENVRAIARDGAVLLRNEDGILPLSKPASIAVIGSSSIQNPDGINSCVDRGCNKGALGTGWGSGAVEFPYLVAPLDAIEEQAAADSTQIFRSTTDNLQQGAAAAEQADVALVFITANSGEGYLTVEGHQGDRLHLDPWNNGNELVEAVAAASDNVVVVVHSPGAIILERILALPSVKAIVWGGLPSQENGNAVVDVVWGKTNPNGKLPYTIAKAEGDYSSQVIRDGGDDDFSEGLYVDYRHFDAAGIEPRYEFGFGLSFTNWTYSDLEISSTAVPGEATGQVAPGGREDLFDEVAVVTATIANTGAVDGAEIAQLYITLPDSAPTTPPKQLRGFAKLPLAAGASGTVSFSLRKKDLSYWDVGRQNWVVPQGVFGVKVGASSRDIRLEGEIVVGRPQCKRGLRGSAKKDRYNTASRMPKSTHGAKPRREAQVALVPDNAELRPSCPHYYGGGNSGGYPQQQQYAQGGNYQQPHNGYSQPPSHSPYPQQPTYAQGGSNTHLSAPSYGAPRPSSAHSQNSGYRPPSSDHARAPGGPPGSDAQFNGEDGERGFLATVGGGAAGGYAGKKFGGTLGGVAGAVLGAIVANKVEDKFENRKDHHKHGHHKPPHGGYPPQQQYGGAPYGNPQASHSSGSGLSGMIGSVFGKK</sequence>
<dbReference type="SMART" id="SM01217">
    <property type="entry name" value="Fn3_like"/>
    <property type="match status" value="1"/>
</dbReference>
<comment type="pathway">
    <text evidence="3">Glycan metabolism; cellulose degradation.</text>
</comment>
<dbReference type="PANTHER" id="PTHR42715">
    <property type="entry name" value="BETA-GLUCOSIDASE"/>
    <property type="match status" value="1"/>
</dbReference>
<feature type="compositionally biased region" description="Basic residues" evidence="18">
    <location>
        <begin position="934"/>
        <end position="944"/>
    </location>
</feature>